<dbReference type="RefSeq" id="WP_168061017.1">
    <property type="nucleotide sequence ID" value="NZ_VTOW01000002.1"/>
</dbReference>
<sequence length="87" mass="10007">MNLRFEKLPGPIYPAYLHVGDYSIALEPELVQTLKESTQLDQTRFFENLIQKVGMNRYLREMIQEAVAKAEDPGLLAKQLQAELQTL</sequence>
<accession>A0A7X6IBY8</accession>
<dbReference type="Proteomes" id="UP000534783">
    <property type="component" value="Unassembled WGS sequence"/>
</dbReference>
<dbReference type="AlphaFoldDB" id="A0A7X6IBY8"/>
<comment type="caution">
    <text evidence="1">The sequence shown here is derived from an EMBL/GenBank/DDBJ whole genome shotgun (WGS) entry which is preliminary data.</text>
</comment>
<evidence type="ECO:0000313" key="2">
    <source>
        <dbReference type="Proteomes" id="UP000534783"/>
    </source>
</evidence>
<protein>
    <submittedName>
        <fullName evidence="1">Uncharacterized protein</fullName>
    </submittedName>
</protein>
<evidence type="ECO:0000313" key="1">
    <source>
        <dbReference type="EMBL" id="NKE71935.1"/>
    </source>
</evidence>
<keyword evidence="2" id="KW-1185">Reference proteome</keyword>
<dbReference type="EMBL" id="VTOW01000002">
    <property type="protein sequence ID" value="NKE71935.1"/>
    <property type="molecule type" value="Genomic_DNA"/>
</dbReference>
<organism evidence="1 2">
    <name type="scientific">Candidatus Manganitrophus noduliformans</name>
    <dbReference type="NCBI Taxonomy" id="2606439"/>
    <lineage>
        <taxon>Bacteria</taxon>
        <taxon>Pseudomonadati</taxon>
        <taxon>Nitrospirota</taxon>
        <taxon>Nitrospiria</taxon>
        <taxon>Candidatus Troglogloeales</taxon>
        <taxon>Candidatus Manganitrophaceae</taxon>
        <taxon>Candidatus Manganitrophus</taxon>
    </lineage>
</organism>
<name>A0A7X6IBY8_9BACT</name>
<proteinExistence type="predicted"/>
<gene>
    <name evidence="1" type="ORF">MNODULE_14395</name>
</gene>
<reference evidence="1 2" key="1">
    <citation type="journal article" date="2020" name="Nature">
        <title>Bacterial chemolithoautotrophy via manganese oxidation.</title>
        <authorList>
            <person name="Yu H."/>
            <person name="Leadbetter J.R."/>
        </authorList>
    </citation>
    <scope>NUCLEOTIDE SEQUENCE [LARGE SCALE GENOMIC DNA]</scope>
    <source>
        <strain evidence="1 2">Mn-1</strain>
    </source>
</reference>